<comment type="caution">
    <text evidence="1">The sequence shown here is derived from an EMBL/GenBank/DDBJ whole genome shotgun (WGS) entry which is preliminary data.</text>
</comment>
<dbReference type="Proteomes" id="UP000499080">
    <property type="component" value="Unassembled WGS sequence"/>
</dbReference>
<dbReference type="OrthoDB" id="6434885at2759"/>
<evidence type="ECO:0000313" key="2">
    <source>
        <dbReference type="Proteomes" id="UP000499080"/>
    </source>
</evidence>
<evidence type="ECO:0000313" key="1">
    <source>
        <dbReference type="EMBL" id="GBM60744.1"/>
    </source>
</evidence>
<accession>A0A4Y2H8S3</accession>
<name>A0A4Y2H8S3_ARAVE</name>
<proteinExistence type="predicted"/>
<keyword evidence="2" id="KW-1185">Reference proteome</keyword>
<sequence>MDDIAHFLGFSSSIRQENGKKEVFIFMDQCPAHPQDLPTFNNTKVVLSCELYEQESTFRSECHSLCESALQKTLIRRILLRQEQNVQRKTELKQVTVLDAIHMLCSSWRNSTEKCIKSCYKKAGFPFPSENECEEPESESVNCENVINGEVAYCTWWTRYMYFQGIR</sequence>
<gene>
    <name evidence="1" type="ORF">AVEN_147994_1</name>
</gene>
<organism evidence="1 2">
    <name type="scientific">Araneus ventricosus</name>
    <name type="common">Orbweaver spider</name>
    <name type="synonym">Epeira ventricosa</name>
    <dbReference type="NCBI Taxonomy" id="182803"/>
    <lineage>
        <taxon>Eukaryota</taxon>
        <taxon>Metazoa</taxon>
        <taxon>Ecdysozoa</taxon>
        <taxon>Arthropoda</taxon>
        <taxon>Chelicerata</taxon>
        <taxon>Arachnida</taxon>
        <taxon>Araneae</taxon>
        <taxon>Araneomorphae</taxon>
        <taxon>Entelegynae</taxon>
        <taxon>Araneoidea</taxon>
        <taxon>Araneidae</taxon>
        <taxon>Araneus</taxon>
    </lineage>
</organism>
<reference evidence="1 2" key="1">
    <citation type="journal article" date="2019" name="Sci. Rep.">
        <title>Orb-weaving spider Araneus ventricosus genome elucidates the spidroin gene catalogue.</title>
        <authorList>
            <person name="Kono N."/>
            <person name="Nakamura H."/>
            <person name="Ohtoshi R."/>
            <person name="Moran D.A.P."/>
            <person name="Shinohara A."/>
            <person name="Yoshida Y."/>
            <person name="Fujiwara M."/>
            <person name="Mori M."/>
            <person name="Tomita M."/>
            <person name="Arakawa K."/>
        </authorList>
    </citation>
    <scope>NUCLEOTIDE SEQUENCE [LARGE SCALE GENOMIC DNA]</scope>
</reference>
<dbReference type="AlphaFoldDB" id="A0A4Y2H8S3"/>
<protein>
    <submittedName>
        <fullName evidence="1">Uncharacterized protein</fullName>
    </submittedName>
</protein>
<dbReference type="EMBL" id="BGPR01001736">
    <property type="protein sequence ID" value="GBM60744.1"/>
    <property type="molecule type" value="Genomic_DNA"/>
</dbReference>